<sequence length="140" mass="16647">EQHISDLHGKFEEQEPGNNFQNFNICQEIPAKKRRILDFDVENDENLIKKRLTNNRLLYNILNEQAPKVRWRTSIVRRRLAENEIYRSILRENGEKLVTDEDEKAKNASPSANEDRRNFDEPNFKCTFCYAEFKSKATLK</sequence>
<proteinExistence type="predicted"/>
<dbReference type="Proteomes" id="UP000887565">
    <property type="component" value="Unplaced"/>
</dbReference>
<dbReference type="WBParaSite" id="nRc.2.0.1.t22935-RA">
    <property type="protein sequence ID" value="nRc.2.0.1.t22935-RA"/>
    <property type="gene ID" value="nRc.2.0.1.g22935"/>
</dbReference>
<accession>A0A915JAY3</accession>
<evidence type="ECO:0000313" key="3">
    <source>
        <dbReference type="WBParaSite" id="nRc.2.0.1.t22935-RA"/>
    </source>
</evidence>
<evidence type="ECO:0000313" key="2">
    <source>
        <dbReference type="Proteomes" id="UP000887565"/>
    </source>
</evidence>
<evidence type="ECO:0000256" key="1">
    <source>
        <dbReference type="SAM" id="MobiDB-lite"/>
    </source>
</evidence>
<feature type="compositionally biased region" description="Basic and acidic residues" evidence="1">
    <location>
        <begin position="97"/>
        <end position="106"/>
    </location>
</feature>
<keyword evidence="2" id="KW-1185">Reference proteome</keyword>
<dbReference type="AlphaFoldDB" id="A0A915JAY3"/>
<feature type="region of interest" description="Disordered" evidence="1">
    <location>
        <begin position="97"/>
        <end position="121"/>
    </location>
</feature>
<name>A0A915JAY3_ROMCU</name>
<organism evidence="2 3">
    <name type="scientific">Romanomermis culicivorax</name>
    <name type="common">Nematode worm</name>
    <dbReference type="NCBI Taxonomy" id="13658"/>
    <lineage>
        <taxon>Eukaryota</taxon>
        <taxon>Metazoa</taxon>
        <taxon>Ecdysozoa</taxon>
        <taxon>Nematoda</taxon>
        <taxon>Enoplea</taxon>
        <taxon>Dorylaimia</taxon>
        <taxon>Mermithida</taxon>
        <taxon>Mermithoidea</taxon>
        <taxon>Mermithidae</taxon>
        <taxon>Romanomermis</taxon>
    </lineage>
</organism>
<protein>
    <submittedName>
        <fullName evidence="3">Uncharacterized protein</fullName>
    </submittedName>
</protein>
<reference evidence="3" key="1">
    <citation type="submission" date="2022-11" db="UniProtKB">
        <authorList>
            <consortium name="WormBaseParasite"/>
        </authorList>
    </citation>
    <scope>IDENTIFICATION</scope>
</reference>